<accession>A0AB74UBD6</accession>
<proteinExistence type="predicted"/>
<protein>
    <submittedName>
        <fullName evidence="2">Amidohydrolase</fullName>
        <ecNumber evidence="2">3.5.-.-</ecNumber>
    </submittedName>
</protein>
<dbReference type="SUPFAM" id="SSF51556">
    <property type="entry name" value="Metallo-dependent hydrolases"/>
    <property type="match status" value="1"/>
</dbReference>
<dbReference type="InterPro" id="IPR033932">
    <property type="entry name" value="YtcJ-like"/>
</dbReference>
<dbReference type="PANTHER" id="PTHR22642:SF2">
    <property type="entry name" value="PROTEIN LONG AFTER FAR-RED 3"/>
    <property type="match status" value="1"/>
</dbReference>
<organism evidence="2">
    <name type="scientific">Salinicola endophyticus</name>
    <dbReference type="NCBI Taxonomy" id="1949083"/>
    <lineage>
        <taxon>Bacteria</taxon>
        <taxon>Pseudomonadati</taxon>
        <taxon>Pseudomonadota</taxon>
        <taxon>Gammaproteobacteria</taxon>
        <taxon>Oceanospirillales</taxon>
        <taxon>Halomonadaceae</taxon>
        <taxon>Salinicola</taxon>
    </lineage>
</organism>
<gene>
    <name evidence="2" type="ORF">ABV408_16475</name>
</gene>
<dbReference type="Gene3D" id="3.20.20.140">
    <property type="entry name" value="Metal-dependent hydrolases"/>
    <property type="match status" value="1"/>
</dbReference>
<name>A0AB74UBD6_9GAMM</name>
<dbReference type="EC" id="3.5.-.-" evidence="2"/>
<dbReference type="Gene3D" id="2.30.40.10">
    <property type="entry name" value="Urease, subunit C, domain 1"/>
    <property type="match status" value="1"/>
</dbReference>
<dbReference type="EMBL" id="CP159578">
    <property type="protein sequence ID" value="XCJ79020.1"/>
    <property type="molecule type" value="Genomic_DNA"/>
</dbReference>
<evidence type="ECO:0000313" key="2">
    <source>
        <dbReference type="EMBL" id="XCJ79020.1"/>
    </source>
</evidence>
<dbReference type="InterPro" id="IPR013108">
    <property type="entry name" value="Amidohydro_3"/>
</dbReference>
<dbReference type="RefSeq" id="WP_353979973.1">
    <property type="nucleotide sequence ID" value="NZ_CP159578.1"/>
</dbReference>
<evidence type="ECO:0000259" key="1">
    <source>
        <dbReference type="Pfam" id="PF07969"/>
    </source>
</evidence>
<feature type="domain" description="Amidohydrolase 3" evidence="1">
    <location>
        <begin position="54"/>
        <end position="536"/>
    </location>
</feature>
<dbReference type="InterPro" id="IPR032466">
    <property type="entry name" value="Metal_Hydrolase"/>
</dbReference>
<sequence>MSLRIYAARRILTMNPSLPEATHIAVRDGRVLGVGTLNELADLGAHEVDQRFADKVILPGFVEGHSHALEGALWEYVYAGFFARQDPEGSLWPGLTDIASLQARLRQQADTLPAGAALIAWGFDPIYFPDRRLDRHDLDAVDAERPIVVIHANLHMMTVNGAMLRHAGLDPHAEIEGVMKDADGHPNGELREMAAMFAIFDTLSLDLFDRGSEPQTLARYARIAQRHGVTTLTDLYNPLSEDGVESMLATCARDDVPMRLVPAMSALTYTTDVGIERVLACCQLSTDKLHFGPVKLMTDGSIQGYSARLNWPGYHDGTPNGLWNAEPERLIEVVQRYHQAGLQLHIHTNGDEAVDLMLDAIESALALWPRPDHRHTLQHCQIINQAQMRRAARLGVCLNMFANHLYYWGDIHRTRTLGFERSQRLEPLASAERLGIPIAAHCDAPVTPLSPLFTAWCTVARQTASGAILGAHEALSVTRALKLITLDAAYTLRLDDRIGSLEVGKLADMAVLDEDPREVTLARLPTLRVAATVVGGIVYPNPPAEP</sequence>
<dbReference type="GO" id="GO:0016810">
    <property type="term" value="F:hydrolase activity, acting on carbon-nitrogen (but not peptide) bonds"/>
    <property type="evidence" value="ECO:0007669"/>
    <property type="project" value="InterPro"/>
</dbReference>
<dbReference type="Gene3D" id="3.10.310.70">
    <property type="match status" value="1"/>
</dbReference>
<dbReference type="CDD" id="cd01300">
    <property type="entry name" value="YtcJ_like"/>
    <property type="match status" value="1"/>
</dbReference>
<keyword evidence="2" id="KW-0378">Hydrolase</keyword>
<reference evidence="2" key="1">
    <citation type="submission" date="2024-06" db="EMBL/GenBank/DDBJ databases">
        <title>Complete genome of Salinicola endophyticus HNIBRBA4755.</title>
        <authorList>
            <person name="Shin S.Y."/>
            <person name="Kang H."/>
            <person name="Song J."/>
        </authorList>
    </citation>
    <scope>NUCLEOTIDE SEQUENCE</scope>
    <source>
        <strain evidence="2">HNIBRBA4755</strain>
    </source>
</reference>
<dbReference type="SUPFAM" id="SSF51338">
    <property type="entry name" value="Composite domain of metallo-dependent hydrolases"/>
    <property type="match status" value="1"/>
</dbReference>
<dbReference type="InterPro" id="IPR011059">
    <property type="entry name" value="Metal-dep_hydrolase_composite"/>
</dbReference>
<dbReference type="AlphaFoldDB" id="A0AB74UBD6"/>
<dbReference type="Pfam" id="PF07969">
    <property type="entry name" value="Amidohydro_3"/>
    <property type="match status" value="1"/>
</dbReference>
<dbReference type="PANTHER" id="PTHR22642">
    <property type="entry name" value="IMIDAZOLONEPROPIONASE"/>
    <property type="match status" value="1"/>
</dbReference>